<keyword evidence="3" id="KW-1185">Reference proteome</keyword>
<reference evidence="3" key="1">
    <citation type="journal article" date="2019" name="Plant Biotechnol. J.">
        <title>Genome sequencing of the Australian wild diploid species Gossypium australe highlights disease resistance and delayed gland morphogenesis.</title>
        <authorList>
            <person name="Cai Y."/>
            <person name="Cai X."/>
            <person name="Wang Q."/>
            <person name="Wang P."/>
            <person name="Zhang Y."/>
            <person name="Cai C."/>
            <person name="Xu Y."/>
            <person name="Wang K."/>
            <person name="Zhou Z."/>
            <person name="Wang C."/>
            <person name="Geng S."/>
            <person name="Li B."/>
            <person name="Dong Q."/>
            <person name="Hou Y."/>
            <person name="Wang H."/>
            <person name="Ai P."/>
            <person name="Liu Z."/>
            <person name="Yi F."/>
            <person name="Sun M."/>
            <person name="An G."/>
            <person name="Cheng J."/>
            <person name="Zhang Y."/>
            <person name="Shi Q."/>
            <person name="Xie Y."/>
            <person name="Shi X."/>
            <person name="Chang Y."/>
            <person name="Huang F."/>
            <person name="Chen Y."/>
            <person name="Hong S."/>
            <person name="Mi L."/>
            <person name="Sun Q."/>
            <person name="Zhang L."/>
            <person name="Zhou B."/>
            <person name="Peng R."/>
            <person name="Zhang X."/>
            <person name="Liu F."/>
        </authorList>
    </citation>
    <scope>NUCLEOTIDE SEQUENCE [LARGE SCALE GENOMIC DNA]</scope>
    <source>
        <strain evidence="3">cv. PA1801</strain>
    </source>
</reference>
<evidence type="ECO:0000313" key="3">
    <source>
        <dbReference type="Proteomes" id="UP000325315"/>
    </source>
</evidence>
<organism evidence="2 3">
    <name type="scientific">Gossypium australe</name>
    <dbReference type="NCBI Taxonomy" id="47621"/>
    <lineage>
        <taxon>Eukaryota</taxon>
        <taxon>Viridiplantae</taxon>
        <taxon>Streptophyta</taxon>
        <taxon>Embryophyta</taxon>
        <taxon>Tracheophyta</taxon>
        <taxon>Spermatophyta</taxon>
        <taxon>Magnoliopsida</taxon>
        <taxon>eudicotyledons</taxon>
        <taxon>Gunneridae</taxon>
        <taxon>Pentapetalae</taxon>
        <taxon>rosids</taxon>
        <taxon>malvids</taxon>
        <taxon>Malvales</taxon>
        <taxon>Malvaceae</taxon>
        <taxon>Malvoideae</taxon>
        <taxon>Gossypium</taxon>
    </lineage>
</organism>
<dbReference type="AlphaFoldDB" id="A0A5B6VVW9"/>
<dbReference type="Gene3D" id="3.30.70.270">
    <property type="match status" value="1"/>
</dbReference>
<dbReference type="InterPro" id="IPR043502">
    <property type="entry name" value="DNA/RNA_pol_sf"/>
</dbReference>
<sequence length="134" mass="15203">MVSAEGIHVNPRKIEALKTVSKIRSFLGLTGYYRCFVEGFSLITAPLTKFLCKESFKKIKSALTQAPVLIQPEFDKEFVVYSDTSYVGLGYVLMQDGKVSKYCVFTFALRRLDRESPLMESWSIIRSVGVSDKR</sequence>
<comment type="caution">
    <text evidence="2">The sequence shown here is derived from an EMBL/GenBank/DDBJ whole genome shotgun (WGS) entry which is preliminary data.</text>
</comment>
<dbReference type="EMBL" id="SMMG02000005">
    <property type="protein sequence ID" value="KAA3473316.1"/>
    <property type="molecule type" value="Genomic_DNA"/>
</dbReference>
<accession>A0A5B6VVW9</accession>
<feature type="domain" description="Reverse transcriptase/retrotransposon-derived protein RNase H-like" evidence="1">
    <location>
        <begin position="52"/>
        <end position="113"/>
    </location>
</feature>
<dbReference type="InterPro" id="IPR043128">
    <property type="entry name" value="Rev_trsase/Diguanyl_cyclase"/>
</dbReference>
<evidence type="ECO:0000313" key="2">
    <source>
        <dbReference type="EMBL" id="KAA3473316.1"/>
    </source>
</evidence>
<evidence type="ECO:0000259" key="1">
    <source>
        <dbReference type="Pfam" id="PF17919"/>
    </source>
</evidence>
<proteinExistence type="predicted"/>
<dbReference type="SUPFAM" id="SSF56672">
    <property type="entry name" value="DNA/RNA polymerases"/>
    <property type="match status" value="1"/>
</dbReference>
<dbReference type="InterPro" id="IPR041577">
    <property type="entry name" value="RT_RNaseH_2"/>
</dbReference>
<name>A0A5B6VVW9_9ROSI</name>
<dbReference type="PANTHER" id="PTHR34072">
    <property type="entry name" value="ENZYMATIC POLYPROTEIN-RELATED"/>
    <property type="match status" value="1"/>
</dbReference>
<dbReference type="Pfam" id="PF17919">
    <property type="entry name" value="RT_RNaseH_2"/>
    <property type="match status" value="1"/>
</dbReference>
<protein>
    <submittedName>
        <fullName evidence="2">DNA/RNA polymerases superfamily protein</fullName>
    </submittedName>
</protein>
<dbReference type="OrthoDB" id="1667550at2759"/>
<gene>
    <name evidence="2" type="ORF">EPI10_023707</name>
</gene>
<dbReference type="Proteomes" id="UP000325315">
    <property type="component" value="Unassembled WGS sequence"/>
</dbReference>